<feature type="binding site" evidence="9">
    <location>
        <begin position="146"/>
        <end position="148"/>
    </location>
    <ligand>
        <name>ATP</name>
        <dbReference type="ChEBI" id="CHEBI:30616"/>
    </ligand>
</feature>
<dbReference type="EC" id="3.6.4.-" evidence="9"/>
<dbReference type="InterPro" id="IPR027417">
    <property type="entry name" value="P-loop_NTPase"/>
</dbReference>
<comment type="function">
    <text evidence="9">The RuvA-RuvB-RuvC complex processes Holliday junction (HJ) DNA during genetic recombination and DNA repair, while the RuvA-RuvB complex plays an important role in the rescue of blocked DNA replication forks via replication fork reversal (RFR). RuvA specifically binds to HJ cruciform DNA, conferring on it an open structure. The RuvB hexamer acts as an ATP-dependent pump, pulling dsDNA into and through the RuvAB complex. RuvB forms 2 homohexamers on either side of HJ DNA bound by 1 or 2 RuvA tetramers; 4 subunits per hexamer contact DNA at a time. Coordinated motions by a converter formed by DNA-disengaged RuvB subunits stimulates ATP hydrolysis and nucleotide exchange. Immobilization of the converter enables RuvB to convert the ATP-contained energy into a lever motion, pulling 2 nucleotides of DNA out of the RuvA tetramer per ATP hydrolyzed, thus driving DNA branch migration. The RuvB motors rotate together with the DNA substrate, which together with the progressing nucleotide cycle form the mechanistic basis for DNA recombination by continuous HJ branch migration. Branch migration allows RuvC to scan DNA until it finds its consensus sequence, where it cleaves and resolves cruciform DNA.</text>
</comment>
<dbReference type="GO" id="GO:0005524">
    <property type="term" value="F:ATP binding"/>
    <property type="evidence" value="ECO:0007669"/>
    <property type="project" value="UniProtKB-UniRule"/>
</dbReference>
<feature type="binding site" evidence="9">
    <location>
        <position position="84"/>
    </location>
    <ligand>
        <name>ATP</name>
        <dbReference type="ChEBI" id="CHEBI:30616"/>
    </ligand>
</feature>
<dbReference type="Proteomes" id="UP000228952">
    <property type="component" value="Unassembled WGS sequence"/>
</dbReference>
<keyword evidence="3 9" id="KW-0227">DNA damage</keyword>
<feature type="binding site" evidence="9">
    <location>
        <position position="80"/>
    </location>
    <ligand>
        <name>ATP</name>
        <dbReference type="ChEBI" id="CHEBI:30616"/>
    </ligand>
</feature>
<dbReference type="SMART" id="SM00382">
    <property type="entry name" value="AAA"/>
    <property type="match status" value="1"/>
</dbReference>
<dbReference type="NCBIfam" id="TIGR00635">
    <property type="entry name" value="ruvB"/>
    <property type="match status" value="1"/>
</dbReference>
<accession>A0A2M7W1P8</accession>
<keyword evidence="1 9" id="KW-0963">Cytoplasm</keyword>
<comment type="domain">
    <text evidence="9">Has 3 domains, the large (RuvB-L) and small ATPase (RuvB-S) domains and the C-terminal head (RuvB-H) domain. The head domain binds DNA, while the ATPase domains jointly bind ATP, ADP or are empty depending on the state of the subunit in the translocation cycle. During a single DNA translocation step the structure of each domain remains the same, but their relative positions change.</text>
</comment>
<keyword evidence="11" id="KW-0347">Helicase</keyword>
<comment type="subunit">
    <text evidence="9">Homohexamer. Forms an RuvA(8)-RuvB(12)-Holliday junction (HJ) complex. HJ DNA is sandwiched between 2 RuvA tetramers; dsDNA enters through RuvA and exits via RuvB. An RuvB hexamer assembles on each DNA strand where it exits the tetramer. Each RuvB hexamer is contacted by two RuvA subunits (via domain III) on 2 adjacent RuvB subunits; this complex drives branch migration. In the full resolvosome a probable DNA-RuvA(4)-RuvB(12)-RuvC(2) complex forms which resolves the HJ.</text>
</comment>
<keyword evidence="7 9" id="KW-0233">DNA recombination</keyword>
<comment type="subcellular location">
    <subcellularLocation>
        <location evidence="9">Cytoplasm</location>
    </subcellularLocation>
</comment>
<feature type="domain" description="AAA+ ATPase" evidence="10">
    <location>
        <begin position="69"/>
        <end position="200"/>
    </location>
</feature>
<feature type="binding site" evidence="9">
    <location>
        <position position="334"/>
    </location>
    <ligand>
        <name>DNA</name>
        <dbReference type="ChEBI" id="CHEBI:16991"/>
    </ligand>
</feature>
<dbReference type="SUPFAM" id="SSF46785">
    <property type="entry name" value="Winged helix' DNA-binding domain"/>
    <property type="match status" value="1"/>
</dbReference>
<comment type="caution">
    <text evidence="9">Lacks conserved residue(s) required for the propagation of feature annotation.</text>
</comment>
<keyword evidence="2 9" id="KW-0547">Nucleotide-binding</keyword>
<evidence type="ECO:0000256" key="2">
    <source>
        <dbReference type="ARBA" id="ARBA00022741"/>
    </source>
</evidence>
<dbReference type="GO" id="GO:0006310">
    <property type="term" value="P:DNA recombination"/>
    <property type="evidence" value="ECO:0007669"/>
    <property type="project" value="UniProtKB-UniRule"/>
</dbReference>
<keyword evidence="5 9" id="KW-0067">ATP-binding</keyword>
<evidence type="ECO:0000313" key="11">
    <source>
        <dbReference type="EMBL" id="PJA13597.1"/>
    </source>
</evidence>
<dbReference type="Gene3D" id="1.10.8.60">
    <property type="match status" value="1"/>
</dbReference>
<evidence type="ECO:0000256" key="4">
    <source>
        <dbReference type="ARBA" id="ARBA00022801"/>
    </source>
</evidence>
<dbReference type="GO" id="GO:0016887">
    <property type="term" value="F:ATP hydrolysis activity"/>
    <property type="evidence" value="ECO:0007669"/>
    <property type="project" value="RHEA"/>
</dbReference>
<dbReference type="EMBL" id="PFQB01000080">
    <property type="protein sequence ID" value="PJA13597.1"/>
    <property type="molecule type" value="Genomic_DNA"/>
</dbReference>
<dbReference type="GO" id="GO:0048476">
    <property type="term" value="C:Holliday junction resolvase complex"/>
    <property type="evidence" value="ECO:0007669"/>
    <property type="project" value="UniProtKB-UniRule"/>
</dbReference>
<dbReference type="InterPro" id="IPR036390">
    <property type="entry name" value="WH_DNA-bd_sf"/>
</dbReference>
<feature type="binding site" evidence="9">
    <location>
        <position position="83"/>
    </location>
    <ligand>
        <name>ATP</name>
        <dbReference type="ChEBI" id="CHEBI:30616"/>
    </ligand>
</feature>
<feature type="binding site" evidence="9">
    <location>
        <position position="189"/>
    </location>
    <ligand>
        <name>ATP</name>
        <dbReference type="ChEBI" id="CHEBI:30616"/>
    </ligand>
</feature>
<dbReference type="GO" id="GO:0009378">
    <property type="term" value="F:four-way junction helicase activity"/>
    <property type="evidence" value="ECO:0007669"/>
    <property type="project" value="InterPro"/>
</dbReference>
<dbReference type="SUPFAM" id="SSF52540">
    <property type="entry name" value="P-loop containing nucleoside triphosphate hydrolases"/>
    <property type="match status" value="1"/>
</dbReference>
<comment type="similarity">
    <text evidence="9">Belongs to the RuvB family.</text>
</comment>
<evidence type="ECO:0000256" key="1">
    <source>
        <dbReference type="ARBA" id="ARBA00022490"/>
    </source>
</evidence>
<evidence type="ECO:0000256" key="3">
    <source>
        <dbReference type="ARBA" id="ARBA00022763"/>
    </source>
</evidence>
<dbReference type="InterPro" id="IPR008824">
    <property type="entry name" value="RuvB-like_N"/>
</dbReference>
<protein>
    <recommendedName>
        <fullName evidence="9">Holliday junction branch migration complex subunit RuvB</fullName>
        <ecNumber evidence="9">3.6.4.-</ecNumber>
    </recommendedName>
</protein>
<sequence>MIVANSRNTGKILVKKLSKVEKNSKSSEIEFSVRPRKLAELIGREKEKHMLSLLISATKKKWEKGEKAAADHVLVYGPPGLGKTTIAHILSNELGVSVKVTSGPAIERQADLIAILTNLAAGDVLFIDEIHRLRKPVEELLYPAMEDFQVDIIVGQGTASQSVRFTLPPFTLIGATTRIGLLSAPLRDRFGLLLHLDFYAEEEIVAMLQRIIKNDQTSVEAGALEEIAKRSRGTARIAVRLLKRVKEYVSVHGKTPALTRDLAQAALDLLGIDTLGLDQLDQQILETMISKYGGGPIGLKTLSAAVAEDEETLEAVYEPYLLRCGLLKRTPRGRVVTKLGYEHLGQIFPESAVQ</sequence>
<feature type="binding site" evidence="9">
    <location>
        <position position="329"/>
    </location>
    <ligand>
        <name>DNA</name>
        <dbReference type="ChEBI" id="CHEBI:16991"/>
    </ligand>
</feature>
<dbReference type="Gene3D" id="1.10.10.10">
    <property type="entry name" value="Winged helix-like DNA-binding domain superfamily/Winged helix DNA-binding domain"/>
    <property type="match status" value="1"/>
</dbReference>
<feature type="binding site" evidence="9">
    <location>
        <position position="199"/>
    </location>
    <ligand>
        <name>ATP</name>
        <dbReference type="ChEBI" id="CHEBI:30616"/>
    </ligand>
</feature>
<feature type="binding site" evidence="9">
    <location>
        <position position="34"/>
    </location>
    <ligand>
        <name>ATP</name>
        <dbReference type="ChEBI" id="CHEBI:30616"/>
    </ligand>
</feature>
<gene>
    <name evidence="9" type="primary">ruvB</name>
    <name evidence="11" type="ORF">COX64_03255</name>
</gene>
<dbReference type="InterPro" id="IPR004605">
    <property type="entry name" value="DNA_helicase_Holl-junc_RuvB"/>
</dbReference>
<evidence type="ECO:0000256" key="5">
    <source>
        <dbReference type="ARBA" id="ARBA00022840"/>
    </source>
</evidence>
<dbReference type="Pfam" id="PF17864">
    <property type="entry name" value="AAA_lid_4"/>
    <property type="match status" value="1"/>
</dbReference>
<feature type="binding site" evidence="9">
    <location>
        <position position="84"/>
    </location>
    <ligand>
        <name>Mg(2+)</name>
        <dbReference type="ChEBI" id="CHEBI:18420"/>
    </ligand>
</feature>
<dbReference type="Pfam" id="PF05491">
    <property type="entry name" value="WHD_RuvB"/>
    <property type="match status" value="1"/>
</dbReference>
<evidence type="ECO:0000313" key="12">
    <source>
        <dbReference type="Proteomes" id="UP000228952"/>
    </source>
</evidence>
<comment type="caution">
    <text evidence="11">The sequence shown here is derived from an EMBL/GenBank/DDBJ whole genome shotgun (WGS) entry which is preliminary data.</text>
</comment>
<dbReference type="NCBIfam" id="NF000868">
    <property type="entry name" value="PRK00080.1"/>
    <property type="match status" value="1"/>
</dbReference>
<dbReference type="GO" id="GO:0006281">
    <property type="term" value="P:DNA repair"/>
    <property type="evidence" value="ECO:0007669"/>
    <property type="project" value="UniProtKB-UniRule"/>
</dbReference>
<reference evidence="12" key="1">
    <citation type="submission" date="2017-09" db="EMBL/GenBank/DDBJ databases">
        <title>Depth-based differentiation of microbial function through sediment-hosted aquifers and enrichment of novel symbionts in the deep terrestrial subsurface.</title>
        <authorList>
            <person name="Probst A.J."/>
            <person name="Ladd B."/>
            <person name="Jarett J.K."/>
            <person name="Geller-Mcgrath D.E."/>
            <person name="Sieber C.M.K."/>
            <person name="Emerson J.B."/>
            <person name="Anantharaman K."/>
            <person name="Thomas B.C."/>
            <person name="Malmstrom R."/>
            <person name="Stieglmeier M."/>
            <person name="Klingl A."/>
            <person name="Woyke T."/>
            <person name="Ryan C.M."/>
            <person name="Banfield J.F."/>
        </authorList>
    </citation>
    <scope>NUCLEOTIDE SEQUENCE [LARGE SCALE GENOMIC DNA]</scope>
</reference>
<dbReference type="PANTHER" id="PTHR42848">
    <property type="match status" value="1"/>
</dbReference>
<evidence type="ECO:0000259" key="10">
    <source>
        <dbReference type="SMART" id="SM00382"/>
    </source>
</evidence>
<dbReference type="InterPro" id="IPR036388">
    <property type="entry name" value="WH-like_DNA-bd_sf"/>
</dbReference>
<dbReference type="InterPro" id="IPR003593">
    <property type="entry name" value="AAA+_ATPase"/>
</dbReference>
<keyword evidence="4 9" id="KW-0378">Hydrolase</keyword>
<dbReference type="CDD" id="cd00009">
    <property type="entry name" value="AAA"/>
    <property type="match status" value="1"/>
</dbReference>
<dbReference type="GO" id="GO:0000400">
    <property type="term" value="F:four-way junction DNA binding"/>
    <property type="evidence" value="ECO:0007669"/>
    <property type="project" value="UniProtKB-UniRule"/>
</dbReference>
<evidence type="ECO:0000256" key="7">
    <source>
        <dbReference type="ARBA" id="ARBA00023172"/>
    </source>
</evidence>
<feature type="binding site" evidence="9">
    <location>
        <position position="85"/>
    </location>
    <ligand>
        <name>ATP</name>
        <dbReference type="ChEBI" id="CHEBI:30616"/>
    </ligand>
</feature>
<dbReference type="InterPro" id="IPR041445">
    <property type="entry name" value="AAA_lid_4"/>
</dbReference>
<dbReference type="GO" id="GO:0005737">
    <property type="term" value="C:cytoplasm"/>
    <property type="evidence" value="ECO:0007669"/>
    <property type="project" value="UniProtKB-SubCell"/>
</dbReference>
<dbReference type="PANTHER" id="PTHR42848:SF1">
    <property type="entry name" value="HOLLIDAY JUNCTION BRANCH MIGRATION COMPLEX SUBUNIT RUVB"/>
    <property type="match status" value="1"/>
</dbReference>
<feature type="binding site" evidence="9">
    <location>
        <position position="236"/>
    </location>
    <ligand>
        <name>ATP</name>
        <dbReference type="ChEBI" id="CHEBI:30616"/>
    </ligand>
</feature>
<dbReference type="HAMAP" id="MF_00016">
    <property type="entry name" value="DNA_HJ_migration_RuvB"/>
    <property type="match status" value="1"/>
</dbReference>
<dbReference type="Gene3D" id="3.40.50.300">
    <property type="entry name" value="P-loop containing nucleotide triphosphate hydrolases"/>
    <property type="match status" value="1"/>
</dbReference>
<keyword evidence="6 9" id="KW-0238">DNA-binding</keyword>
<dbReference type="AlphaFoldDB" id="A0A2M7W1P8"/>
<proteinExistence type="inferred from homology"/>
<evidence type="ECO:0000256" key="9">
    <source>
        <dbReference type="HAMAP-Rule" id="MF_00016"/>
    </source>
</evidence>
<comment type="catalytic activity">
    <reaction evidence="9">
        <text>ATP + H2O = ADP + phosphate + H(+)</text>
        <dbReference type="Rhea" id="RHEA:13065"/>
        <dbReference type="ChEBI" id="CHEBI:15377"/>
        <dbReference type="ChEBI" id="CHEBI:15378"/>
        <dbReference type="ChEBI" id="CHEBI:30616"/>
        <dbReference type="ChEBI" id="CHEBI:43474"/>
        <dbReference type="ChEBI" id="CHEBI:456216"/>
    </reaction>
</comment>
<dbReference type="Pfam" id="PF05496">
    <property type="entry name" value="RuvB_N"/>
    <property type="match status" value="1"/>
</dbReference>
<feature type="region of interest" description="Head domain (RuvB-H)" evidence="9">
    <location>
        <begin position="274"/>
        <end position="354"/>
    </location>
</feature>
<name>A0A2M7W1P8_9BACT</name>
<evidence type="ECO:0000256" key="8">
    <source>
        <dbReference type="ARBA" id="ARBA00023204"/>
    </source>
</evidence>
<keyword evidence="8 9" id="KW-0234">DNA repair</keyword>
<organism evidence="11 12">
    <name type="scientific">Candidatus Dojkabacteria bacterium CG_4_10_14_0_2_um_filter_Dojkabacteria_WS6_41_15</name>
    <dbReference type="NCBI Taxonomy" id="2014249"/>
    <lineage>
        <taxon>Bacteria</taxon>
        <taxon>Candidatus Dojkabacteria</taxon>
    </lineage>
</organism>
<evidence type="ECO:0000256" key="6">
    <source>
        <dbReference type="ARBA" id="ARBA00023125"/>
    </source>
</evidence>
<dbReference type="InterPro" id="IPR008823">
    <property type="entry name" value="RuvB_wg_C"/>
</dbReference>